<organism evidence="10 11">
    <name type="scientific">Pseudomonas ulcerans</name>
    <dbReference type="NCBI Taxonomy" id="3115852"/>
    <lineage>
        <taxon>Bacteria</taxon>
        <taxon>Pseudomonadati</taxon>
        <taxon>Pseudomonadota</taxon>
        <taxon>Gammaproteobacteria</taxon>
        <taxon>Pseudomonadales</taxon>
        <taxon>Pseudomonadaceae</taxon>
        <taxon>Pseudomonas</taxon>
    </lineage>
</organism>
<keyword evidence="4 7" id="KW-0520">NAD</keyword>
<proteinExistence type="inferred from homology"/>
<dbReference type="InterPro" id="IPR012340">
    <property type="entry name" value="NA-bd_OB-fold"/>
</dbReference>
<keyword evidence="3 7" id="KW-0227">DNA damage</keyword>
<dbReference type="SUPFAM" id="SSF47781">
    <property type="entry name" value="RuvA domain 2-like"/>
    <property type="match status" value="1"/>
</dbReference>
<keyword evidence="1 7" id="KW-0436">Ligase</keyword>
<keyword evidence="2 7" id="KW-0235">DNA replication</keyword>
<dbReference type="InterPro" id="IPR050326">
    <property type="entry name" value="NAD_dep_DNA_ligaseB"/>
</dbReference>
<dbReference type="InterPro" id="IPR020923">
    <property type="entry name" value="DNA_ligase_B"/>
</dbReference>
<gene>
    <name evidence="7 10" type="primary">ligB</name>
    <name evidence="10" type="ORF">V0R50_26850</name>
</gene>
<evidence type="ECO:0000256" key="5">
    <source>
        <dbReference type="ARBA" id="ARBA00023204"/>
    </source>
</evidence>
<dbReference type="SUPFAM" id="SSF56091">
    <property type="entry name" value="DNA ligase/mRNA capping enzyme, catalytic domain"/>
    <property type="match status" value="1"/>
</dbReference>
<dbReference type="InterPro" id="IPR004150">
    <property type="entry name" value="NAD_DNA_ligase_OB"/>
</dbReference>
<dbReference type="Gene3D" id="1.10.287.610">
    <property type="entry name" value="Helix hairpin bin"/>
    <property type="match status" value="1"/>
</dbReference>
<dbReference type="InterPro" id="IPR013840">
    <property type="entry name" value="DNAligase_N"/>
</dbReference>
<feature type="active site" description="N6-AMP-lysine intermediate" evidence="7">
    <location>
        <position position="125"/>
    </location>
</feature>
<evidence type="ECO:0000256" key="1">
    <source>
        <dbReference type="ARBA" id="ARBA00022598"/>
    </source>
</evidence>
<reference evidence="10 11" key="1">
    <citation type="submission" date="2024-01" db="EMBL/GenBank/DDBJ databases">
        <title>Unpublished Manusciprt.</title>
        <authorList>
            <person name="Duman M."/>
            <person name="Valdes E.G."/>
            <person name="Ajmi N."/>
            <person name="Altun S."/>
            <person name="Saticioglu I.B."/>
        </authorList>
    </citation>
    <scope>NUCLEOTIDE SEQUENCE [LARGE SCALE GENOMIC DNA]</scope>
    <source>
        <strain evidence="10 11">148P</strain>
    </source>
</reference>
<sequence length="557" mass="61611">MPRLIALLLFCLALPAFAGGCPDWSQETAATRIGDLQSRIDQWDTYYHSLGQSPISDELYDQYRARLERLRACFPGSGADAGNPLASAAGPVRHPVPHTGLDKLADEEAVAAWLNGREQLWIQPKVDGVAATLVYRGGRLVQVISRGDGVQGHDWSRHIPALPVALRELAQASDLTLQGELFWRLDGHVQAQSGSLNMRSQVAGLMARQSIRAEDAAALDLFVWAWPDGPKDPGQRFARLTALGLPNTERFSQPVASLEDAARWRQHWYRSPLPFASDGVVLQQARRPPAERWQAGSSHWSAAWKYPFAKALAQVRGVDFRVGRTGRITPLVRVEPVRLDDRLVRRVSVGSLQRWEALDIQPGDQILISLAGLTIPQVDEVLQRGARDEPVTPPQASDYHALSCWQPTLGCQEQFIARLEWLAGKQGLNMPGVGAGTWRKLLEAGRLDSLDGWVGLQVDELSSIDGISERSSQQLHGAFQETRRQPFSRWARALGVPAPKQLPLGDSWAELAGRSAQRWQEEPGVGPLRARQLVAFFEHPQVRSLAVRLAEQAIEGF</sequence>
<evidence type="ECO:0000256" key="7">
    <source>
        <dbReference type="HAMAP-Rule" id="MF_01587"/>
    </source>
</evidence>
<dbReference type="InterPro" id="IPR033136">
    <property type="entry name" value="DNA_ligase_CS"/>
</dbReference>
<name>A0ABU7HZN0_9PSED</name>
<dbReference type="PROSITE" id="PS51257">
    <property type="entry name" value="PROKAR_LIPOPROTEIN"/>
    <property type="match status" value="1"/>
</dbReference>
<dbReference type="Gene3D" id="2.40.50.140">
    <property type="entry name" value="Nucleic acid-binding proteins"/>
    <property type="match status" value="1"/>
</dbReference>
<protein>
    <recommendedName>
        <fullName evidence="7">DNA ligase B</fullName>
        <ecNumber evidence="7">6.5.1.2</ecNumber>
    </recommendedName>
    <alternativeName>
        <fullName evidence="7">Polydeoxyribonucleotide synthase [NAD(+)] B</fullName>
    </alternativeName>
</protein>
<evidence type="ECO:0000256" key="3">
    <source>
        <dbReference type="ARBA" id="ARBA00022763"/>
    </source>
</evidence>
<dbReference type="Gene3D" id="3.30.470.30">
    <property type="entry name" value="DNA ligase/mRNA capping enzyme"/>
    <property type="match status" value="1"/>
</dbReference>
<keyword evidence="8" id="KW-0732">Signal</keyword>
<comment type="catalytic activity">
    <reaction evidence="6 7">
        <text>NAD(+) + (deoxyribonucleotide)n-3'-hydroxyl + 5'-phospho-(deoxyribonucleotide)m = (deoxyribonucleotide)n+m + AMP + beta-nicotinamide D-nucleotide.</text>
        <dbReference type="EC" id="6.5.1.2"/>
    </reaction>
</comment>
<evidence type="ECO:0000313" key="10">
    <source>
        <dbReference type="EMBL" id="MEE1936858.1"/>
    </source>
</evidence>
<dbReference type="Pfam" id="PF03120">
    <property type="entry name" value="OB_DNA_ligase"/>
    <property type="match status" value="1"/>
</dbReference>
<dbReference type="HAMAP" id="MF_01587">
    <property type="entry name" value="DNA_ligase_B"/>
    <property type="match status" value="1"/>
</dbReference>
<feature type="signal peptide" evidence="8">
    <location>
        <begin position="1"/>
        <end position="18"/>
    </location>
</feature>
<dbReference type="SMART" id="SM00532">
    <property type="entry name" value="LIGANc"/>
    <property type="match status" value="1"/>
</dbReference>
<dbReference type="Proteomes" id="UP001335100">
    <property type="component" value="Unassembled WGS sequence"/>
</dbReference>
<dbReference type="InterPro" id="IPR010994">
    <property type="entry name" value="RuvA_2-like"/>
</dbReference>
<dbReference type="Gene3D" id="1.10.150.20">
    <property type="entry name" value="5' to 3' exonuclease, C-terminal subdomain"/>
    <property type="match status" value="1"/>
</dbReference>
<dbReference type="GO" id="GO:0003911">
    <property type="term" value="F:DNA ligase (NAD+) activity"/>
    <property type="evidence" value="ECO:0007669"/>
    <property type="project" value="UniProtKB-EC"/>
</dbReference>
<comment type="function">
    <text evidence="7">Catalyzes the formation of phosphodiester linkages between 5'-phosphoryl and 3'-hydroxyl groups in double-stranded DNA using NAD as a coenzyme and as the energy source for the reaction.</text>
</comment>
<dbReference type="SUPFAM" id="SSF50249">
    <property type="entry name" value="Nucleic acid-binding proteins"/>
    <property type="match status" value="1"/>
</dbReference>
<feature type="domain" description="NAD-dependent DNA ligase N-terminal" evidence="9">
    <location>
        <begin position="28"/>
        <end position="427"/>
    </location>
</feature>
<dbReference type="PANTHER" id="PTHR47810">
    <property type="entry name" value="DNA LIGASE"/>
    <property type="match status" value="1"/>
</dbReference>
<evidence type="ECO:0000313" key="11">
    <source>
        <dbReference type="Proteomes" id="UP001335100"/>
    </source>
</evidence>
<dbReference type="Pfam" id="PF01653">
    <property type="entry name" value="DNA_ligase_aden"/>
    <property type="match status" value="1"/>
</dbReference>
<comment type="caution">
    <text evidence="10">The sequence shown here is derived from an EMBL/GenBank/DDBJ whole genome shotgun (WGS) entry which is preliminary data.</text>
</comment>
<dbReference type="NCBIfam" id="NF005987">
    <property type="entry name" value="PRK08097.1"/>
    <property type="match status" value="1"/>
</dbReference>
<keyword evidence="5 7" id="KW-0234">DNA repair</keyword>
<dbReference type="RefSeq" id="WP_330077526.1">
    <property type="nucleotide sequence ID" value="NZ_JAZDQJ010000046.1"/>
</dbReference>
<comment type="similarity">
    <text evidence="7">Belongs to the NAD-dependent DNA ligase family. LigB subfamily.</text>
</comment>
<evidence type="ECO:0000259" key="9">
    <source>
        <dbReference type="SMART" id="SM00532"/>
    </source>
</evidence>
<dbReference type="EMBL" id="JAZDQJ010000046">
    <property type="protein sequence ID" value="MEE1936858.1"/>
    <property type="molecule type" value="Genomic_DNA"/>
</dbReference>
<dbReference type="InterPro" id="IPR013839">
    <property type="entry name" value="DNAligase_adenylation"/>
</dbReference>
<dbReference type="PANTHER" id="PTHR47810:SF1">
    <property type="entry name" value="DNA LIGASE B"/>
    <property type="match status" value="1"/>
</dbReference>
<dbReference type="PROSITE" id="PS01056">
    <property type="entry name" value="DNA_LIGASE_N2"/>
    <property type="match status" value="1"/>
</dbReference>
<evidence type="ECO:0000256" key="8">
    <source>
        <dbReference type="SAM" id="SignalP"/>
    </source>
</evidence>
<keyword evidence="11" id="KW-1185">Reference proteome</keyword>
<dbReference type="EC" id="6.5.1.2" evidence="7"/>
<evidence type="ECO:0000256" key="2">
    <source>
        <dbReference type="ARBA" id="ARBA00022705"/>
    </source>
</evidence>
<evidence type="ECO:0000256" key="6">
    <source>
        <dbReference type="ARBA" id="ARBA00034005"/>
    </source>
</evidence>
<accession>A0ABU7HZN0</accession>
<feature type="chain" id="PRO_5045844879" description="DNA ligase B" evidence="8">
    <location>
        <begin position="19"/>
        <end position="557"/>
    </location>
</feature>
<evidence type="ECO:0000256" key="4">
    <source>
        <dbReference type="ARBA" id="ARBA00023027"/>
    </source>
</evidence>